<dbReference type="OrthoDB" id="9800955at2"/>
<dbReference type="InterPro" id="IPR050386">
    <property type="entry name" value="Glycosyl_hydrolase_5"/>
</dbReference>
<feature type="chain" id="PRO_5012025213" evidence="5">
    <location>
        <begin position="30"/>
        <end position="379"/>
    </location>
</feature>
<dbReference type="GO" id="GO:0009251">
    <property type="term" value="P:glucan catabolic process"/>
    <property type="evidence" value="ECO:0007669"/>
    <property type="project" value="TreeGrafter"/>
</dbReference>
<evidence type="ECO:0000256" key="5">
    <source>
        <dbReference type="SAM" id="SignalP"/>
    </source>
</evidence>
<dbReference type="GO" id="GO:0009986">
    <property type="term" value="C:cell surface"/>
    <property type="evidence" value="ECO:0007669"/>
    <property type="project" value="TreeGrafter"/>
</dbReference>
<keyword evidence="3 4" id="KW-0326">Glycosidase</keyword>
<dbReference type="RefSeq" id="WP_072899562.1">
    <property type="nucleotide sequence ID" value="NZ_FQWZ01000010.1"/>
</dbReference>
<dbReference type="AlphaFoldDB" id="A0A1M5S7R7"/>
<comment type="similarity">
    <text evidence="4">Belongs to the glycosyl hydrolase 5 (cellulase A) family.</text>
</comment>
<dbReference type="GO" id="GO:0005576">
    <property type="term" value="C:extracellular region"/>
    <property type="evidence" value="ECO:0007669"/>
    <property type="project" value="TreeGrafter"/>
</dbReference>
<sequence>MTVAIIWQHAIRAAAFIMVWALFGAPAGAAVPDTIQTQLQRGINLSFWFTYRGDPSIDPQRFRPDDADLRQLRAVGFRHARIAFDHAWLVDPVDARRVNPQKVDELGAALQKVASFGLLPVLTMNADNAFLQRLLTQPAVRDSTAAFWWSLSRALAARLPADKLVFEVLNEPATDDAAASLKVMQTLAGAVRDAAPRHTIVVAGHKYSSVDELVALVPFQDDNLVYTFHFYEPFNFTHQGATWGWPMWTRFHDFPYPSSPAAMAPLLPQLDEEARSHAAWYGQQAWNRDKLAAMLDRVAAWRDQHRVVVWCSEFGVLKTYAPPTSRQAWLRDTRELLDARQIGWAHFDFSQHMGLVDGVQGARQWDRGAVQALGLTAPR</sequence>
<feature type="domain" description="Glycoside hydrolase family 5" evidence="6">
    <location>
        <begin position="64"/>
        <end position="351"/>
    </location>
</feature>
<keyword evidence="8" id="KW-1185">Reference proteome</keyword>
<feature type="signal peptide" evidence="5">
    <location>
        <begin position="1"/>
        <end position="29"/>
    </location>
</feature>
<evidence type="ECO:0000256" key="2">
    <source>
        <dbReference type="ARBA" id="ARBA00022801"/>
    </source>
</evidence>
<evidence type="ECO:0000256" key="4">
    <source>
        <dbReference type="RuleBase" id="RU361153"/>
    </source>
</evidence>
<dbReference type="SUPFAM" id="SSF51445">
    <property type="entry name" value="(Trans)glycosidases"/>
    <property type="match status" value="1"/>
</dbReference>
<dbReference type="InterPro" id="IPR001547">
    <property type="entry name" value="Glyco_hydro_5"/>
</dbReference>
<dbReference type="Gene3D" id="3.20.20.80">
    <property type="entry name" value="Glycosidases"/>
    <property type="match status" value="1"/>
</dbReference>
<organism evidence="7 8">
    <name type="scientific">Hydrocarboniphaga daqingensis</name>
    <dbReference type="NCBI Taxonomy" id="490188"/>
    <lineage>
        <taxon>Bacteria</taxon>
        <taxon>Pseudomonadati</taxon>
        <taxon>Pseudomonadota</taxon>
        <taxon>Gammaproteobacteria</taxon>
        <taxon>Nevskiales</taxon>
        <taxon>Nevskiaceae</taxon>
        <taxon>Hydrocarboniphaga</taxon>
    </lineage>
</organism>
<evidence type="ECO:0000313" key="7">
    <source>
        <dbReference type="EMBL" id="SHH34521.1"/>
    </source>
</evidence>
<keyword evidence="1 5" id="KW-0732">Signal</keyword>
<reference evidence="7 8" key="1">
    <citation type="submission" date="2016-11" db="EMBL/GenBank/DDBJ databases">
        <authorList>
            <person name="Jaros S."/>
            <person name="Januszkiewicz K."/>
            <person name="Wedrychowicz H."/>
        </authorList>
    </citation>
    <scope>NUCLEOTIDE SEQUENCE [LARGE SCALE GENOMIC DNA]</scope>
    <source>
        <strain evidence="7 8">CGMCC 1.7049</strain>
    </source>
</reference>
<proteinExistence type="inferred from homology"/>
<evidence type="ECO:0000313" key="8">
    <source>
        <dbReference type="Proteomes" id="UP000199758"/>
    </source>
</evidence>
<protein>
    <submittedName>
        <fullName evidence="7">Cellulase (Glycosyl hydrolase family 5)</fullName>
    </submittedName>
</protein>
<gene>
    <name evidence="7" type="ORF">SAMN04488068_0004</name>
</gene>
<evidence type="ECO:0000259" key="6">
    <source>
        <dbReference type="Pfam" id="PF00150"/>
    </source>
</evidence>
<dbReference type="STRING" id="490188.SAMN04488068_0004"/>
<dbReference type="Pfam" id="PF00150">
    <property type="entry name" value="Cellulase"/>
    <property type="match status" value="1"/>
</dbReference>
<dbReference type="PANTHER" id="PTHR31297">
    <property type="entry name" value="GLUCAN ENDO-1,6-BETA-GLUCOSIDASE B"/>
    <property type="match status" value="1"/>
</dbReference>
<dbReference type="InterPro" id="IPR017853">
    <property type="entry name" value="GH"/>
</dbReference>
<evidence type="ECO:0000256" key="1">
    <source>
        <dbReference type="ARBA" id="ARBA00022729"/>
    </source>
</evidence>
<evidence type="ECO:0000256" key="3">
    <source>
        <dbReference type="ARBA" id="ARBA00023295"/>
    </source>
</evidence>
<dbReference type="GO" id="GO:0008422">
    <property type="term" value="F:beta-glucosidase activity"/>
    <property type="evidence" value="ECO:0007669"/>
    <property type="project" value="TreeGrafter"/>
</dbReference>
<dbReference type="PANTHER" id="PTHR31297:SF17">
    <property type="entry name" value="ENDOGLUCANASE"/>
    <property type="match status" value="1"/>
</dbReference>
<name>A0A1M5S7R7_9GAMM</name>
<dbReference type="EMBL" id="FQWZ01000010">
    <property type="protein sequence ID" value="SHH34521.1"/>
    <property type="molecule type" value="Genomic_DNA"/>
</dbReference>
<accession>A0A1M5S7R7</accession>
<dbReference type="Proteomes" id="UP000199758">
    <property type="component" value="Unassembled WGS sequence"/>
</dbReference>
<keyword evidence="2 4" id="KW-0378">Hydrolase</keyword>